<dbReference type="AlphaFoldDB" id="A0A9P5X7H8"/>
<proteinExistence type="predicted"/>
<dbReference type="OrthoDB" id="3365874at2759"/>
<gene>
    <name evidence="3" type="ORF">P691DRAFT_805009</name>
</gene>
<dbReference type="CDD" id="cd14688">
    <property type="entry name" value="bZIP_YAP"/>
    <property type="match status" value="1"/>
</dbReference>
<accession>A0A9P5X7H8</accession>
<dbReference type="GO" id="GO:0003700">
    <property type="term" value="F:DNA-binding transcription factor activity"/>
    <property type="evidence" value="ECO:0007669"/>
    <property type="project" value="InterPro"/>
</dbReference>
<dbReference type="InterPro" id="IPR046347">
    <property type="entry name" value="bZIP_sf"/>
</dbReference>
<keyword evidence="4" id="KW-1185">Reference proteome</keyword>
<sequence length="250" mass="27410">MTRGRKKDLTIPPTRALVQQRDYRARKANYVADLEERVRKAEAENAQLRQDLEAARAGLASPSTLFSPQVADASRDLMQHLSLATSSLSRFQQLAFPDRPHPSIPPFLQLPPLQDLPNPARPASFPSPAPSPPFSQATLQSSGRSTGQSSMTSLPTISPPPLSNTSYPSGRKRLYREDSPEPLEPSRSVRKILSRHDKPTRSPSSESECCGGILDCRDLVEEGDRGDGGQPPSRLPTMRSASEHSSYTSE</sequence>
<keyword evidence="1" id="KW-0175">Coiled coil</keyword>
<feature type="coiled-coil region" evidence="1">
    <location>
        <begin position="24"/>
        <end position="58"/>
    </location>
</feature>
<dbReference type="Proteomes" id="UP000807342">
    <property type="component" value="Unassembled WGS sequence"/>
</dbReference>
<feature type="compositionally biased region" description="Polar residues" evidence="2">
    <location>
        <begin position="138"/>
        <end position="148"/>
    </location>
</feature>
<evidence type="ECO:0000256" key="1">
    <source>
        <dbReference type="SAM" id="Coils"/>
    </source>
</evidence>
<organism evidence="3 4">
    <name type="scientific">Macrolepiota fuliginosa MF-IS2</name>
    <dbReference type="NCBI Taxonomy" id="1400762"/>
    <lineage>
        <taxon>Eukaryota</taxon>
        <taxon>Fungi</taxon>
        <taxon>Dikarya</taxon>
        <taxon>Basidiomycota</taxon>
        <taxon>Agaricomycotina</taxon>
        <taxon>Agaricomycetes</taxon>
        <taxon>Agaricomycetidae</taxon>
        <taxon>Agaricales</taxon>
        <taxon>Agaricineae</taxon>
        <taxon>Agaricaceae</taxon>
        <taxon>Macrolepiota</taxon>
    </lineage>
</organism>
<evidence type="ECO:0000313" key="3">
    <source>
        <dbReference type="EMBL" id="KAF9445903.1"/>
    </source>
</evidence>
<dbReference type="Gene3D" id="1.20.5.170">
    <property type="match status" value="1"/>
</dbReference>
<evidence type="ECO:0000256" key="2">
    <source>
        <dbReference type="SAM" id="MobiDB-lite"/>
    </source>
</evidence>
<protein>
    <recommendedName>
        <fullName evidence="5">BZIP domain-containing protein</fullName>
    </recommendedName>
</protein>
<feature type="compositionally biased region" description="Low complexity" evidence="2">
    <location>
        <begin position="110"/>
        <end position="124"/>
    </location>
</feature>
<feature type="region of interest" description="Disordered" evidence="2">
    <location>
        <begin position="96"/>
        <end position="250"/>
    </location>
</feature>
<name>A0A9P5X7H8_9AGAR</name>
<evidence type="ECO:0008006" key="5">
    <source>
        <dbReference type="Google" id="ProtNLM"/>
    </source>
</evidence>
<dbReference type="SUPFAM" id="SSF57959">
    <property type="entry name" value="Leucine zipper domain"/>
    <property type="match status" value="1"/>
</dbReference>
<evidence type="ECO:0000313" key="4">
    <source>
        <dbReference type="Proteomes" id="UP000807342"/>
    </source>
</evidence>
<comment type="caution">
    <text evidence="3">The sequence shown here is derived from an EMBL/GenBank/DDBJ whole genome shotgun (WGS) entry which is preliminary data.</text>
</comment>
<feature type="compositionally biased region" description="Basic and acidic residues" evidence="2">
    <location>
        <begin position="215"/>
        <end position="227"/>
    </location>
</feature>
<feature type="compositionally biased region" description="Polar residues" evidence="2">
    <location>
        <begin position="239"/>
        <end position="250"/>
    </location>
</feature>
<dbReference type="EMBL" id="MU151274">
    <property type="protein sequence ID" value="KAF9445903.1"/>
    <property type="molecule type" value="Genomic_DNA"/>
</dbReference>
<reference evidence="3" key="1">
    <citation type="submission" date="2020-11" db="EMBL/GenBank/DDBJ databases">
        <authorList>
            <consortium name="DOE Joint Genome Institute"/>
            <person name="Ahrendt S."/>
            <person name="Riley R."/>
            <person name="Andreopoulos W."/>
            <person name="Labutti K."/>
            <person name="Pangilinan J."/>
            <person name="Ruiz-Duenas F.J."/>
            <person name="Barrasa J.M."/>
            <person name="Sanchez-Garcia M."/>
            <person name="Camarero S."/>
            <person name="Miyauchi S."/>
            <person name="Serrano A."/>
            <person name="Linde D."/>
            <person name="Babiker R."/>
            <person name="Drula E."/>
            <person name="Ayuso-Fernandez I."/>
            <person name="Pacheco R."/>
            <person name="Padilla G."/>
            <person name="Ferreira P."/>
            <person name="Barriuso J."/>
            <person name="Kellner H."/>
            <person name="Castanera R."/>
            <person name="Alfaro M."/>
            <person name="Ramirez L."/>
            <person name="Pisabarro A.G."/>
            <person name="Kuo A."/>
            <person name="Tritt A."/>
            <person name="Lipzen A."/>
            <person name="He G."/>
            <person name="Yan M."/>
            <person name="Ng V."/>
            <person name="Cullen D."/>
            <person name="Martin F."/>
            <person name="Rosso M.-N."/>
            <person name="Henrissat B."/>
            <person name="Hibbett D."/>
            <person name="Martinez A.T."/>
            <person name="Grigoriev I.V."/>
        </authorList>
    </citation>
    <scope>NUCLEOTIDE SEQUENCE</scope>
    <source>
        <strain evidence="3">MF-IS2</strain>
    </source>
</reference>